<evidence type="ECO:0008006" key="2">
    <source>
        <dbReference type="Google" id="ProtNLM"/>
    </source>
</evidence>
<protein>
    <recommendedName>
        <fullName evidence="2">Capsid assembly protein</fullName>
    </recommendedName>
</protein>
<organism evidence="1">
    <name type="scientific">viral metagenome</name>
    <dbReference type="NCBI Taxonomy" id="1070528"/>
    <lineage>
        <taxon>unclassified sequences</taxon>
        <taxon>metagenomes</taxon>
        <taxon>organismal metagenomes</taxon>
    </lineage>
</organism>
<proteinExistence type="predicted"/>
<accession>A0A6M3KED3</accession>
<name>A0A6M3KED3_9ZZZZ</name>
<sequence>MADNLDPVVDNQDPVVDPVAPVTPAFSWKSNLPSDFANAPTMQKFTDDKDGIVKVAESYLNLEKLLGHTKVPLPKDENDVAGIAAFNKAMGVPETADGYGLKDPAIPESMKSMTFDKKTFSEAIHKFGLTPKQANGLWQVYTEMSMGAYNKYTTDNNNALTQMVNGLRQEWGDAYDSNVELGQMVINKFADSPESADYITASLLKDPRGVKFMAKIGSQFAENKIGDFKYQRFSFTPEQAKGEIDKILNDPAHPYNNPKATNEEHENAVRFVNSLYEAVSKAKG</sequence>
<dbReference type="EMBL" id="MT142412">
    <property type="protein sequence ID" value="QJA80222.1"/>
    <property type="molecule type" value="Genomic_DNA"/>
</dbReference>
<reference evidence="1" key="1">
    <citation type="submission" date="2020-03" db="EMBL/GenBank/DDBJ databases">
        <title>The deep terrestrial virosphere.</title>
        <authorList>
            <person name="Holmfeldt K."/>
            <person name="Nilsson E."/>
            <person name="Simone D."/>
            <person name="Lopez-Fernandez M."/>
            <person name="Wu X."/>
            <person name="de Brujin I."/>
            <person name="Lundin D."/>
            <person name="Andersson A."/>
            <person name="Bertilsson S."/>
            <person name="Dopson M."/>
        </authorList>
    </citation>
    <scope>NUCLEOTIDE SEQUENCE</scope>
    <source>
        <strain evidence="1">MM415A00760</strain>
    </source>
</reference>
<evidence type="ECO:0000313" key="1">
    <source>
        <dbReference type="EMBL" id="QJA80222.1"/>
    </source>
</evidence>
<dbReference type="AlphaFoldDB" id="A0A6M3KED3"/>
<gene>
    <name evidence="1" type="ORF">MM415A00760_0010</name>
</gene>